<sequence>MALVTVLGASGFVGAAVTRALARQPIRLRAVARRPFTPARGLAETTVVTADLTDRAALADAVAGSDAVVYLLLAEGGWRAAETPGAERVNVGVMRDLVDVLGAHGGTPPVVVYCGTVSQVGLPPREPIDGSEPDDPVTPYDRQKLVAEQVLKAATADGRVRGISLRVSTVFGEAAAGSVSHDRGVVTAMARRALAGEPLTIWGDGTVRRDLVHVADIASAVTAALATPDPLVGGHWLLGADRSCELGEIFGLVAREMSDHTGRPPVAVTCVPPPPHAAATDSRSITIDSGAFREITGWRPEIPLSEGIRRTVAALTTPIHGGVRT</sequence>
<proteinExistence type="predicted"/>
<dbReference type="EMBL" id="PTIX01000004">
    <property type="protein sequence ID" value="PPK68827.1"/>
    <property type="molecule type" value="Genomic_DNA"/>
</dbReference>
<dbReference type="InterPro" id="IPR036291">
    <property type="entry name" value="NAD(P)-bd_dom_sf"/>
</dbReference>
<dbReference type="InterPro" id="IPR001509">
    <property type="entry name" value="Epimerase_deHydtase"/>
</dbReference>
<dbReference type="Gene3D" id="3.40.50.720">
    <property type="entry name" value="NAD(P)-binding Rossmann-like Domain"/>
    <property type="match status" value="1"/>
</dbReference>
<name>A0A2S6GUF7_9PSEU</name>
<evidence type="ECO:0000313" key="2">
    <source>
        <dbReference type="EMBL" id="PPK68827.1"/>
    </source>
</evidence>
<dbReference type="SUPFAM" id="SSF51735">
    <property type="entry name" value="NAD(P)-binding Rossmann-fold domains"/>
    <property type="match status" value="1"/>
</dbReference>
<evidence type="ECO:0000313" key="3">
    <source>
        <dbReference type="Proteomes" id="UP000239203"/>
    </source>
</evidence>
<dbReference type="InterPro" id="IPR051783">
    <property type="entry name" value="NAD(P)-dependent_oxidoreduct"/>
</dbReference>
<dbReference type="Pfam" id="PF01370">
    <property type="entry name" value="Epimerase"/>
    <property type="match status" value="1"/>
</dbReference>
<dbReference type="GO" id="GO:0004029">
    <property type="term" value="F:aldehyde dehydrogenase (NAD+) activity"/>
    <property type="evidence" value="ECO:0007669"/>
    <property type="project" value="TreeGrafter"/>
</dbReference>
<organism evidence="2 3">
    <name type="scientific">Actinokineospora auranticolor</name>
    <dbReference type="NCBI Taxonomy" id="155976"/>
    <lineage>
        <taxon>Bacteria</taxon>
        <taxon>Bacillati</taxon>
        <taxon>Actinomycetota</taxon>
        <taxon>Actinomycetes</taxon>
        <taxon>Pseudonocardiales</taxon>
        <taxon>Pseudonocardiaceae</taxon>
        <taxon>Actinokineospora</taxon>
    </lineage>
</organism>
<dbReference type="Proteomes" id="UP000239203">
    <property type="component" value="Unassembled WGS sequence"/>
</dbReference>
<protein>
    <submittedName>
        <fullName evidence="2">Reductase EvaE/reductase VcaE</fullName>
    </submittedName>
</protein>
<dbReference type="RefSeq" id="WP_104478399.1">
    <property type="nucleotide sequence ID" value="NZ_CP154825.1"/>
</dbReference>
<dbReference type="GO" id="GO:0005737">
    <property type="term" value="C:cytoplasm"/>
    <property type="evidence" value="ECO:0007669"/>
    <property type="project" value="TreeGrafter"/>
</dbReference>
<evidence type="ECO:0000259" key="1">
    <source>
        <dbReference type="Pfam" id="PF01370"/>
    </source>
</evidence>
<dbReference type="PANTHER" id="PTHR48079:SF6">
    <property type="entry name" value="NAD(P)-BINDING DOMAIN-CONTAINING PROTEIN-RELATED"/>
    <property type="match status" value="1"/>
</dbReference>
<keyword evidence="3" id="KW-1185">Reference proteome</keyword>
<dbReference type="AlphaFoldDB" id="A0A2S6GUF7"/>
<dbReference type="PANTHER" id="PTHR48079">
    <property type="entry name" value="PROTEIN YEEZ"/>
    <property type="match status" value="1"/>
</dbReference>
<feature type="domain" description="NAD-dependent epimerase/dehydratase" evidence="1">
    <location>
        <begin position="4"/>
        <end position="237"/>
    </location>
</feature>
<comment type="caution">
    <text evidence="2">The sequence shown here is derived from an EMBL/GenBank/DDBJ whole genome shotgun (WGS) entry which is preliminary data.</text>
</comment>
<accession>A0A2S6GUF7</accession>
<reference evidence="2 3" key="1">
    <citation type="submission" date="2018-02" db="EMBL/GenBank/DDBJ databases">
        <title>Genomic Encyclopedia of Archaeal and Bacterial Type Strains, Phase II (KMG-II): from individual species to whole genera.</title>
        <authorList>
            <person name="Goeker M."/>
        </authorList>
    </citation>
    <scope>NUCLEOTIDE SEQUENCE [LARGE SCALE GENOMIC DNA]</scope>
    <source>
        <strain evidence="2 3">YU 961-1</strain>
    </source>
</reference>
<gene>
    <name evidence="2" type="ORF">CLV40_10471</name>
</gene>
<dbReference type="OrthoDB" id="3288614at2"/>